<evidence type="ECO:0000256" key="1">
    <source>
        <dbReference type="SAM" id="SignalP"/>
    </source>
</evidence>
<proteinExistence type="predicted"/>
<protein>
    <submittedName>
        <fullName evidence="2">Uncharacterized protein</fullName>
    </submittedName>
</protein>
<feature type="non-terminal residue" evidence="2">
    <location>
        <position position="83"/>
    </location>
</feature>
<feature type="signal peptide" evidence="1">
    <location>
        <begin position="1"/>
        <end position="37"/>
    </location>
</feature>
<evidence type="ECO:0000313" key="2">
    <source>
        <dbReference type="EMBL" id="CEM50196.1"/>
    </source>
</evidence>
<name>A0A0G4I015_9ALVE</name>
<dbReference type="AlphaFoldDB" id="A0A0G4I015"/>
<reference evidence="2" key="1">
    <citation type="submission" date="2014-11" db="EMBL/GenBank/DDBJ databases">
        <authorList>
            <person name="Otto D Thomas"/>
            <person name="Naeem Raeece"/>
        </authorList>
    </citation>
    <scope>NUCLEOTIDE SEQUENCE</scope>
</reference>
<sequence>MAAGRVGVGTRRGGFLPFRQMWGLLLLCLACLQRTAAWVLVGKDGTLTFIGTLDIDPSHVANARIDLRASGIRRWNLYVEEQV</sequence>
<keyword evidence="1" id="KW-0732">Signal</keyword>
<gene>
    <name evidence="2" type="ORF">Cvel_34217</name>
</gene>
<organism evidence="2">
    <name type="scientific">Chromera velia CCMP2878</name>
    <dbReference type="NCBI Taxonomy" id="1169474"/>
    <lineage>
        <taxon>Eukaryota</taxon>
        <taxon>Sar</taxon>
        <taxon>Alveolata</taxon>
        <taxon>Colpodellida</taxon>
        <taxon>Chromeraceae</taxon>
        <taxon>Chromera</taxon>
    </lineage>
</organism>
<feature type="chain" id="PRO_5005192566" evidence="1">
    <location>
        <begin position="38"/>
        <end position="83"/>
    </location>
</feature>
<accession>A0A0G4I015</accession>
<dbReference type="EMBL" id="CDMZ01004582">
    <property type="protein sequence ID" value="CEM50196.1"/>
    <property type="molecule type" value="Genomic_DNA"/>
</dbReference>